<dbReference type="EMBL" id="VSRR010003780">
    <property type="protein sequence ID" value="MPC37434.1"/>
    <property type="molecule type" value="Genomic_DNA"/>
</dbReference>
<dbReference type="Proteomes" id="UP000324222">
    <property type="component" value="Unassembled WGS sequence"/>
</dbReference>
<accession>A0A5B7EYN2</accession>
<evidence type="ECO:0000313" key="1">
    <source>
        <dbReference type="EMBL" id="MPC37434.1"/>
    </source>
</evidence>
<proteinExistence type="predicted"/>
<reference evidence="1 2" key="1">
    <citation type="submission" date="2019-05" db="EMBL/GenBank/DDBJ databases">
        <title>Another draft genome of Portunus trituberculatus and its Hox gene families provides insights of decapod evolution.</title>
        <authorList>
            <person name="Jeong J.-H."/>
            <person name="Song I."/>
            <person name="Kim S."/>
            <person name="Choi T."/>
            <person name="Kim D."/>
            <person name="Ryu S."/>
            <person name="Kim W."/>
        </authorList>
    </citation>
    <scope>NUCLEOTIDE SEQUENCE [LARGE SCALE GENOMIC DNA]</scope>
    <source>
        <tissue evidence="1">Muscle</tissue>
    </source>
</reference>
<evidence type="ECO:0000313" key="2">
    <source>
        <dbReference type="Proteomes" id="UP000324222"/>
    </source>
</evidence>
<dbReference type="AlphaFoldDB" id="A0A5B7EYN2"/>
<organism evidence="1 2">
    <name type="scientific">Portunus trituberculatus</name>
    <name type="common">Swimming crab</name>
    <name type="synonym">Neptunus trituberculatus</name>
    <dbReference type="NCBI Taxonomy" id="210409"/>
    <lineage>
        <taxon>Eukaryota</taxon>
        <taxon>Metazoa</taxon>
        <taxon>Ecdysozoa</taxon>
        <taxon>Arthropoda</taxon>
        <taxon>Crustacea</taxon>
        <taxon>Multicrustacea</taxon>
        <taxon>Malacostraca</taxon>
        <taxon>Eumalacostraca</taxon>
        <taxon>Eucarida</taxon>
        <taxon>Decapoda</taxon>
        <taxon>Pleocyemata</taxon>
        <taxon>Brachyura</taxon>
        <taxon>Eubrachyura</taxon>
        <taxon>Portunoidea</taxon>
        <taxon>Portunidae</taxon>
        <taxon>Portuninae</taxon>
        <taxon>Portunus</taxon>
    </lineage>
</organism>
<keyword evidence="2" id="KW-1185">Reference proteome</keyword>
<name>A0A5B7EYN2_PORTR</name>
<protein>
    <submittedName>
        <fullName evidence="1">Uncharacterized protein</fullName>
    </submittedName>
</protein>
<sequence>MLLVDLPLPAPALSCLLPACPLTHWAGWAGGNLESVSLQYLHNLYFLILFAVDLHRFQAIQVFLVDRFIFELLACCL</sequence>
<comment type="caution">
    <text evidence="1">The sequence shown here is derived from an EMBL/GenBank/DDBJ whole genome shotgun (WGS) entry which is preliminary data.</text>
</comment>
<gene>
    <name evidence="1" type="ORF">E2C01_030912</name>
</gene>